<dbReference type="Pfam" id="PF13358">
    <property type="entry name" value="DDE_3"/>
    <property type="match status" value="1"/>
</dbReference>
<reference evidence="2 3" key="1">
    <citation type="submission" date="2019-06" db="EMBL/GenBank/DDBJ databases">
        <title>Whole genome shotgun sequence of Vibrio inusitatus NBRC 102082.</title>
        <authorList>
            <person name="Hosoyama A."/>
            <person name="Uohara A."/>
            <person name="Ohji S."/>
            <person name="Ichikawa N."/>
        </authorList>
    </citation>
    <scope>NUCLEOTIDE SEQUENCE [LARGE SCALE GENOMIC DNA]</scope>
    <source>
        <strain evidence="2 3">NBRC 102082</strain>
    </source>
</reference>
<dbReference type="EMBL" id="BJLF01000002">
    <property type="protein sequence ID" value="GEA49904.1"/>
    <property type="molecule type" value="Genomic_DNA"/>
</dbReference>
<dbReference type="Proteomes" id="UP000318717">
    <property type="component" value="Unassembled WGS sequence"/>
</dbReference>
<dbReference type="GO" id="GO:0003676">
    <property type="term" value="F:nucleic acid binding"/>
    <property type="evidence" value="ECO:0007669"/>
    <property type="project" value="InterPro"/>
</dbReference>
<dbReference type="AlphaFoldDB" id="A0A4Y3HUE3"/>
<evidence type="ECO:0000313" key="3">
    <source>
        <dbReference type="Proteomes" id="UP000318717"/>
    </source>
</evidence>
<dbReference type="Gene3D" id="3.30.420.10">
    <property type="entry name" value="Ribonuclease H-like superfamily/Ribonuclease H"/>
    <property type="match status" value="1"/>
</dbReference>
<proteinExistence type="predicted"/>
<dbReference type="InterPro" id="IPR036397">
    <property type="entry name" value="RNaseH_sf"/>
</dbReference>
<evidence type="ECO:0000313" key="2">
    <source>
        <dbReference type="EMBL" id="GEA49904.1"/>
    </source>
</evidence>
<comment type="caution">
    <text evidence="2">The sequence shown here is derived from an EMBL/GenBank/DDBJ whole genome shotgun (WGS) entry which is preliminary data.</text>
</comment>
<keyword evidence="3" id="KW-1185">Reference proteome</keyword>
<gene>
    <name evidence="2" type="ORF">VIN01S_07080</name>
</gene>
<sequence length="55" mass="6129">MIDHLKQISSATDKGRHAVVIMDGAGWHTEDIANEFENVSIIKLPPYSPELNPIE</sequence>
<dbReference type="InterPro" id="IPR038717">
    <property type="entry name" value="Tc1-like_DDE_dom"/>
</dbReference>
<evidence type="ECO:0000259" key="1">
    <source>
        <dbReference type="Pfam" id="PF13358"/>
    </source>
</evidence>
<name>A0A4Y3HUE3_9VIBR</name>
<organism evidence="2 3">
    <name type="scientific">Vibrio inusitatus NBRC 102082</name>
    <dbReference type="NCBI Taxonomy" id="1219070"/>
    <lineage>
        <taxon>Bacteria</taxon>
        <taxon>Pseudomonadati</taxon>
        <taxon>Pseudomonadota</taxon>
        <taxon>Gammaproteobacteria</taxon>
        <taxon>Vibrionales</taxon>
        <taxon>Vibrionaceae</taxon>
        <taxon>Vibrio</taxon>
    </lineage>
</organism>
<protein>
    <recommendedName>
        <fullName evidence="1">Tc1-like transposase DDE domain-containing protein</fullName>
    </recommendedName>
</protein>
<accession>A0A4Y3HUE3</accession>
<feature type="domain" description="Tc1-like transposase DDE" evidence="1">
    <location>
        <begin position="2"/>
        <end position="55"/>
    </location>
</feature>